<feature type="non-terminal residue" evidence="2">
    <location>
        <position position="1"/>
    </location>
</feature>
<gene>
    <name evidence="2" type="ORF">KC729_19035</name>
</gene>
<feature type="domain" description="Glycosyl transferase family 1" evidence="1">
    <location>
        <begin position="1"/>
        <end position="80"/>
    </location>
</feature>
<dbReference type="Gene3D" id="3.40.50.2000">
    <property type="entry name" value="Glycogen Phosphorylase B"/>
    <property type="match status" value="2"/>
</dbReference>
<dbReference type="PANTHER" id="PTHR12526">
    <property type="entry name" value="GLYCOSYLTRANSFERASE"/>
    <property type="match status" value="1"/>
</dbReference>
<organism evidence="2 3">
    <name type="scientific">Eiseniibacteriota bacterium</name>
    <dbReference type="NCBI Taxonomy" id="2212470"/>
    <lineage>
        <taxon>Bacteria</taxon>
        <taxon>Candidatus Eiseniibacteriota</taxon>
    </lineage>
</organism>
<sequence>LMQAIDCLCLPSRMEGLPYVVLEGLAAGVPIVATPAGGVGEALAGDVLGRGCLPWDPGTWAARVRDLSAAEARANWSRAAHAGLLAFTEDEMLSRLAAIYRGRPVGAAQGTEERPRPPVQRRVEP</sequence>
<name>A0A956M4Q0_UNCEI</name>
<dbReference type="Proteomes" id="UP000697710">
    <property type="component" value="Unassembled WGS sequence"/>
</dbReference>
<dbReference type="EMBL" id="JAGQHR010000840">
    <property type="protein sequence ID" value="MCA9729786.1"/>
    <property type="molecule type" value="Genomic_DNA"/>
</dbReference>
<dbReference type="SUPFAM" id="SSF53756">
    <property type="entry name" value="UDP-Glycosyltransferase/glycogen phosphorylase"/>
    <property type="match status" value="1"/>
</dbReference>
<dbReference type="Pfam" id="PF00534">
    <property type="entry name" value="Glycos_transf_1"/>
    <property type="match status" value="1"/>
</dbReference>
<evidence type="ECO:0000313" key="2">
    <source>
        <dbReference type="EMBL" id="MCA9729786.1"/>
    </source>
</evidence>
<reference evidence="2" key="2">
    <citation type="journal article" date="2021" name="Microbiome">
        <title>Successional dynamics and alternative stable states in a saline activated sludge microbial community over 9 years.</title>
        <authorList>
            <person name="Wang Y."/>
            <person name="Ye J."/>
            <person name="Ju F."/>
            <person name="Liu L."/>
            <person name="Boyd J.A."/>
            <person name="Deng Y."/>
            <person name="Parks D.H."/>
            <person name="Jiang X."/>
            <person name="Yin X."/>
            <person name="Woodcroft B.J."/>
            <person name="Tyson G.W."/>
            <person name="Hugenholtz P."/>
            <person name="Polz M.F."/>
            <person name="Zhang T."/>
        </authorList>
    </citation>
    <scope>NUCLEOTIDE SEQUENCE</scope>
    <source>
        <strain evidence="2">HKST-UBA01</strain>
    </source>
</reference>
<dbReference type="PANTHER" id="PTHR12526:SF636">
    <property type="entry name" value="BLL3647 PROTEIN"/>
    <property type="match status" value="1"/>
</dbReference>
<reference evidence="2" key="1">
    <citation type="submission" date="2020-04" db="EMBL/GenBank/DDBJ databases">
        <authorList>
            <person name="Zhang T."/>
        </authorList>
    </citation>
    <scope>NUCLEOTIDE SEQUENCE</scope>
    <source>
        <strain evidence="2">HKST-UBA01</strain>
    </source>
</reference>
<proteinExistence type="predicted"/>
<protein>
    <submittedName>
        <fullName evidence="2">Glycosyltransferase family 4 protein</fullName>
    </submittedName>
</protein>
<dbReference type="InterPro" id="IPR001296">
    <property type="entry name" value="Glyco_trans_1"/>
</dbReference>
<accession>A0A956M4Q0</accession>
<dbReference type="GO" id="GO:0016757">
    <property type="term" value="F:glycosyltransferase activity"/>
    <property type="evidence" value="ECO:0007669"/>
    <property type="project" value="InterPro"/>
</dbReference>
<comment type="caution">
    <text evidence="2">The sequence shown here is derived from an EMBL/GenBank/DDBJ whole genome shotgun (WGS) entry which is preliminary data.</text>
</comment>
<evidence type="ECO:0000259" key="1">
    <source>
        <dbReference type="Pfam" id="PF00534"/>
    </source>
</evidence>
<dbReference type="AlphaFoldDB" id="A0A956M4Q0"/>
<evidence type="ECO:0000313" key="3">
    <source>
        <dbReference type="Proteomes" id="UP000697710"/>
    </source>
</evidence>